<evidence type="ECO:0000313" key="13">
    <source>
        <dbReference type="EMBL" id="KAB7889959.1"/>
    </source>
</evidence>
<evidence type="ECO:0000256" key="11">
    <source>
        <dbReference type="RuleBase" id="RU003780"/>
    </source>
</evidence>
<feature type="domain" description="Uracil-DNA glycosylase-like" evidence="12">
    <location>
        <begin position="49"/>
        <end position="210"/>
    </location>
</feature>
<dbReference type="GO" id="GO:0005737">
    <property type="term" value="C:cytoplasm"/>
    <property type="evidence" value="ECO:0007669"/>
    <property type="project" value="UniProtKB-SubCell"/>
</dbReference>
<dbReference type="InterPro" id="IPR002043">
    <property type="entry name" value="UDG_fam1"/>
</dbReference>
<dbReference type="NCBIfam" id="NF003592">
    <property type="entry name" value="PRK05254.1-5"/>
    <property type="match status" value="1"/>
</dbReference>
<dbReference type="NCBIfam" id="TIGR00628">
    <property type="entry name" value="ung"/>
    <property type="match status" value="1"/>
</dbReference>
<dbReference type="Gene3D" id="3.40.470.10">
    <property type="entry name" value="Uracil-DNA glycosylase-like domain"/>
    <property type="match status" value="1"/>
</dbReference>
<keyword evidence="7 9" id="KW-0378">Hydrolase</keyword>
<evidence type="ECO:0000313" key="15">
    <source>
        <dbReference type="Proteomes" id="UP000461010"/>
    </source>
</evidence>
<evidence type="ECO:0000256" key="5">
    <source>
        <dbReference type="ARBA" id="ARBA00018429"/>
    </source>
</evidence>
<dbReference type="GO" id="GO:0004844">
    <property type="term" value="F:uracil DNA N-glycosylase activity"/>
    <property type="evidence" value="ECO:0007669"/>
    <property type="project" value="UniProtKB-UniRule"/>
</dbReference>
<dbReference type="EMBL" id="WFKJ01000017">
    <property type="protein sequence ID" value="KAB7891473.1"/>
    <property type="molecule type" value="Genomic_DNA"/>
</dbReference>
<dbReference type="PROSITE" id="PS00130">
    <property type="entry name" value="U_DNA_GLYCOSYLASE"/>
    <property type="match status" value="1"/>
</dbReference>
<comment type="catalytic activity">
    <reaction evidence="1 9 11">
        <text>Hydrolyzes single-stranded DNA or mismatched double-stranded DNA and polynucleotides, releasing free uracil.</text>
        <dbReference type="EC" id="3.2.2.27"/>
    </reaction>
</comment>
<reference evidence="15 16" key="1">
    <citation type="submission" date="2019-10" db="EMBL/GenBank/DDBJ databases">
        <title>Poseidonibacter ostreae sp. nov., isolated from the gut of the Ostrea denselamellosa.</title>
        <authorList>
            <person name="Choi A."/>
        </authorList>
    </citation>
    <scope>NUCLEOTIDE SEQUENCE [LARGE SCALE GENOMIC DNA]</scope>
    <source>
        <strain evidence="13 16">SJOD-M-33</strain>
        <strain evidence="14 15">SJOD-M-5</strain>
    </source>
</reference>
<evidence type="ECO:0000313" key="14">
    <source>
        <dbReference type="EMBL" id="KAB7891473.1"/>
    </source>
</evidence>
<evidence type="ECO:0000256" key="8">
    <source>
        <dbReference type="ARBA" id="ARBA00023204"/>
    </source>
</evidence>
<dbReference type="NCBIfam" id="NF003589">
    <property type="entry name" value="PRK05254.1-2"/>
    <property type="match status" value="1"/>
</dbReference>
<sequence length="220" mass="25035">MSKEEITWQDFFKEEESKEYYKNLMISIDNAYNTTTVFPPKEKIFNAFDLTPISNLKVILLGQDPYHAKGQAQGLAFSTPSSVKNPPSMRNILKEIESDLNRKSICEDGDLNSWAKDGVLLINAILTVEEAKAKSHHKLGWEKFTDNLIKFISSNTKDIVFILWGASAIKKEKMIDISKHHIIKGVHPSPLSSYRGFFGCKHFSKTNDILKQLGKAEVKW</sequence>
<evidence type="ECO:0000256" key="9">
    <source>
        <dbReference type="HAMAP-Rule" id="MF_00148"/>
    </source>
</evidence>
<evidence type="ECO:0000313" key="16">
    <source>
        <dbReference type="Proteomes" id="UP000472839"/>
    </source>
</evidence>
<dbReference type="PANTHER" id="PTHR11264">
    <property type="entry name" value="URACIL-DNA GLYCOSYLASE"/>
    <property type="match status" value="1"/>
</dbReference>
<keyword evidence="8 9" id="KW-0234">DNA repair</keyword>
<gene>
    <name evidence="9" type="primary">ung</name>
    <name evidence="14" type="ORF">GBG18_06860</name>
    <name evidence="13" type="ORF">GBG19_04300</name>
</gene>
<dbReference type="EC" id="3.2.2.27" evidence="4 9"/>
<dbReference type="NCBIfam" id="NF003588">
    <property type="entry name" value="PRK05254.1-1"/>
    <property type="match status" value="1"/>
</dbReference>
<keyword evidence="15" id="KW-1185">Reference proteome</keyword>
<dbReference type="Pfam" id="PF03167">
    <property type="entry name" value="UDG"/>
    <property type="match status" value="1"/>
</dbReference>
<keyword evidence="9" id="KW-0963">Cytoplasm</keyword>
<evidence type="ECO:0000256" key="6">
    <source>
        <dbReference type="ARBA" id="ARBA00022763"/>
    </source>
</evidence>
<evidence type="ECO:0000256" key="3">
    <source>
        <dbReference type="ARBA" id="ARBA00008184"/>
    </source>
</evidence>
<evidence type="ECO:0000256" key="7">
    <source>
        <dbReference type="ARBA" id="ARBA00022801"/>
    </source>
</evidence>
<evidence type="ECO:0000256" key="1">
    <source>
        <dbReference type="ARBA" id="ARBA00001400"/>
    </source>
</evidence>
<evidence type="ECO:0000256" key="4">
    <source>
        <dbReference type="ARBA" id="ARBA00012030"/>
    </source>
</evidence>
<dbReference type="PANTHER" id="PTHR11264:SF0">
    <property type="entry name" value="URACIL-DNA GLYCOSYLASE"/>
    <property type="match status" value="1"/>
</dbReference>
<dbReference type="InterPro" id="IPR005122">
    <property type="entry name" value="Uracil-DNA_glycosylase-like"/>
</dbReference>
<keyword evidence="6 9" id="KW-0227">DNA damage</keyword>
<dbReference type="InterPro" id="IPR018085">
    <property type="entry name" value="Ura-DNA_Glyclase_AS"/>
</dbReference>
<name>A0A6L4WX57_9BACT</name>
<keyword evidence="13" id="KW-0326">Glycosidase</keyword>
<dbReference type="Proteomes" id="UP000461010">
    <property type="component" value="Unassembled WGS sequence"/>
</dbReference>
<comment type="similarity">
    <text evidence="3 9 11">Belongs to the uracil-DNA glycosylase (UDG) superfamily. UNG family.</text>
</comment>
<proteinExistence type="inferred from homology"/>
<feature type="active site" description="Proton acceptor" evidence="9 10">
    <location>
        <position position="64"/>
    </location>
</feature>
<dbReference type="FunFam" id="3.40.470.10:FF:000001">
    <property type="entry name" value="Uracil-DNA glycosylase"/>
    <property type="match status" value="1"/>
</dbReference>
<dbReference type="SUPFAM" id="SSF52141">
    <property type="entry name" value="Uracil-DNA glycosylase-like"/>
    <property type="match status" value="1"/>
</dbReference>
<evidence type="ECO:0000259" key="12">
    <source>
        <dbReference type="SMART" id="SM00986"/>
    </source>
</evidence>
<dbReference type="AlphaFoldDB" id="A0A6L4WX57"/>
<dbReference type="HAMAP" id="MF_00148">
    <property type="entry name" value="UDG"/>
    <property type="match status" value="1"/>
</dbReference>
<comment type="subcellular location">
    <subcellularLocation>
        <location evidence="9">Cytoplasm</location>
    </subcellularLocation>
</comment>
<protein>
    <recommendedName>
        <fullName evidence="5 9">Uracil-DNA glycosylase</fullName>
        <shortName evidence="9">UDG</shortName>
        <ecNumber evidence="4 9">3.2.2.27</ecNumber>
    </recommendedName>
</protein>
<dbReference type="Proteomes" id="UP000472839">
    <property type="component" value="Unassembled WGS sequence"/>
</dbReference>
<comment type="caution">
    <text evidence="13">The sequence shown here is derived from an EMBL/GenBank/DDBJ whole genome shotgun (WGS) entry which is preliminary data.</text>
</comment>
<accession>A0A6L4WX57</accession>
<dbReference type="CDD" id="cd10027">
    <property type="entry name" value="UDG-F1-like"/>
    <property type="match status" value="1"/>
</dbReference>
<dbReference type="InterPro" id="IPR036895">
    <property type="entry name" value="Uracil-DNA_glycosylase-like_sf"/>
</dbReference>
<dbReference type="EMBL" id="WFKK01000008">
    <property type="protein sequence ID" value="KAB7889959.1"/>
    <property type="molecule type" value="Genomic_DNA"/>
</dbReference>
<organism evidence="13 16">
    <name type="scientific">Poseidonibacter ostreae</name>
    <dbReference type="NCBI Taxonomy" id="2654171"/>
    <lineage>
        <taxon>Bacteria</taxon>
        <taxon>Pseudomonadati</taxon>
        <taxon>Campylobacterota</taxon>
        <taxon>Epsilonproteobacteria</taxon>
        <taxon>Campylobacterales</taxon>
        <taxon>Arcobacteraceae</taxon>
        <taxon>Poseidonibacter</taxon>
    </lineage>
</organism>
<dbReference type="GO" id="GO:0097510">
    <property type="term" value="P:base-excision repair, AP site formation via deaminated base removal"/>
    <property type="evidence" value="ECO:0007669"/>
    <property type="project" value="TreeGrafter"/>
</dbReference>
<evidence type="ECO:0000256" key="2">
    <source>
        <dbReference type="ARBA" id="ARBA00002631"/>
    </source>
</evidence>
<dbReference type="SMART" id="SM00987">
    <property type="entry name" value="UreE_C"/>
    <property type="match status" value="1"/>
</dbReference>
<evidence type="ECO:0000256" key="10">
    <source>
        <dbReference type="PROSITE-ProRule" id="PRU10072"/>
    </source>
</evidence>
<dbReference type="SMART" id="SM00986">
    <property type="entry name" value="UDG"/>
    <property type="match status" value="1"/>
</dbReference>
<comment type="function">
    <text evidence="2 9 11">Excises uracil residues from the DNA which can arise as a result of misincorporation of dUMP residues by DNA polymerase or due to deamination of cytosine.</text>
</comment>